<evidence type="ECO:0000313" key="1">
    <source>
        <dbReference type="EMBL" id="QDU01966.1"/>
    </source>
</evidence>
<dbReference type="Proteomes" id="UP000320722">
    <property type="component" value="Chromosome"/>
</dbReference>
<evidence type="ECO:0000313" key="2">
    <source>
        <dbReference type="Proteomes" id="UP000320722"/>
    </source>
</evidence>
<proteinExistence type="predicted"/>
<dbReference type="Gene3D" id="3.40.1360.10">
    <property type="match status" value="1"/>
</dbReference>
<gene>
    <name evidence="1" type="ORF">V6x_16490</name>
</gene>
<dbReference type="InterPro" id="IPR050219">
    <property type="entry name" value="DnaG_primase"/>
</dbReference>
<dbReference type="AlphaFoldDB" id="A0A517W9N1"/>
<dbReference type="GO" id="GO:0006269">
    <property type="term" value="P:DNA replication, synthesis of primer"/>
    <property type="evidence" value="ECO:0007669"/>
    <property type="project" value="TreeGrafter"/>
</dbReference>
<sequence>MTNVINERLFRNLKRVFKSVRISNPRQAAMVTYRKDHIYRKGREKAEVVTWGEVYSVNCPFCSDTRKRLSICNIWAERDQKTNDDMLHLAKCHNESCLATREMQKQLHAIVYPNGKFSRSIPESTQILKSAPLSVPKSIVKLPEGKDLREVSSSNRAIRYLESRGFDMDELAETWEVKYCPVNQSERPFFNGSRILIPVYRPCENPFAKGLTSDVELAGWQARQVKAENDRPKYYTSRGMKKNEVLYGLRQAINTLGTIVVVEGVTDVWRYGPGAVALLGKSVSLRQAKLLNRHFMERPIVIILDRDASDDAKKVQTTILQARRERGDWAPVRICQLPSDSEDPGDCTRDKLHQMVTEVIR</sequence>
<dbReference type="PANTHER" id="PTHR30313">
    <property type="entry name" value="DNA PRIMASE"/>
    <property type="match status" value="1"/>
</dbReference>
<name>A0A517W9N1_9PLAN</name>
<dbReference type="EMBL" id="CP036347">
    <property type="protein sequence ID" value="QDU01966.1"/>
    <property type="molecule type" value="Genomic_DNA"/>
</dbReference>
<organism evidence="1 2">
    <name type="scientific">Gimesia chilikensis</name>
    <dbReference type="NCBI Taxonomy" id="2605989"/>
    <lineage>
        <taxon>Bacteria</taxon>
        <taxon>Pseudomonadati</taxon>
        <taxon>Planctomycetota</taxon>
        <taxon>Planctomycetia</taxon>
        <taxon>Planctomycetales</taxon>
        <taxon>Planctomycetaceae</taxon>
        <taxon>Gimesia</taxon>
    </lineage>
</organism>
<dbReference type="PANTHER" id="PTHR30313:SF2">
    <property type="entry name" value="DNA PRIMASE"/>
    <property type="match status" value="1"/>
</dbReference>
<dbReference type="GO" id="GO:0005737">
    <property type="term" value="C:cytoplasm"/>
    <property type="evidence" value="ECO:0007669"/>
    <property type="project" value="TreeGrafter"/>
</dbReference>
<protein>
    <submittedName>
        <fullName evidence="1">DNA primase</fullName>
    </submittedName>
</protein>
<dbReference type="SUPFAM" id="SSF56731">
    <property type="entry name" value="DNA primase core"/>
    <property type="match status" value="1"/>
</dbReference>
<reference evidence="1 2" key="1">
    <citation type="submission" date="2019-02" db="EMBL/GenBank/DDBJ databases">
        <title>Deep-cultivation of Planctomycetes and their phenomic and genomic characterization uncovers novel biology.</title>
        <authorList>
            <person name="Wiegand S."/>
            <person name="Jogler M."/>
            <person name="Boedeker C."/>
            <person name="Pinto D."/>
            <person name="Vollmers J."/>
            <person name="Rivas-Marin E."/>
            <person name="Kohn T."/>
            <person name="Peeters S.H."/>
            <person name="Heuer A."/>
            <person name="Rast P."/>
            <person name="Oberbeckmann S."/>
            <person name="Bunk B."/>
            <person name="Jeske O."/>
            <person name="Meyerdierks A."/>
            <person name="Storesund J.E."/>
            <person name="Kallscheuer N."/>
            <person name="Luecker S."/>
            <person name="Lage O.M."/>
            <person name="Pohl T."/>
            <person name="Merkel B.J."/>
            <person name="Hornburger P."/>
            <person name="Mueller R.-W."/>
            <person name="Bruemmer F."/>
            <person name="Labrenz M."/>
            <person name="Spormann A.M."/>
            <person name="Op den Camp H."/>
            <person name="Overmann J."/>
            <person name="Amann R."/>
            <person name="Jetten M.S.M."/>
            <person name="Mascher T."/>
            <person name="Medema M.H."/>
            <person name="Devos D.P."/>
            <person name="Kaster A.-K."/>
            <person name="Ovreas L."/>
            <person name="Rohde M."/>
            <person name="Galperin M.Y."/>
            <person name="Jogler C."/>
        </authorList>
    </citation>
    <scope>NUCLEOTIDE SEQUENCE [LARGE SCALE GENOMIC DNA]</scope>
    <source>
        <strain evidence="1 2">V6</strain>
    </source>
</reference>
<accession>A0A517W9N1</accession>
<dbReference type="RefSeq" id="WP_145038377.1">
    <property type="nucleotide sequence ID" value="NZ_CP036347.1"/>
</dbReference>